<dbReference type="RefSeq" id="WP_015759140.1">
    <property type="nucleotide sequence ID" value="NC_013216.1"/>
</dbReference>
<dbReference type="Proteomes" id="UP000002217">
    <property type="component" value="Chromosome"/>
</dbReference>
<reference evidence="1 2" key="1">
    <citation type="journal article" date="2009" name="Stand. Genomic Sci.">
        <title>Complete genome sequence of Desulfotomaculum acetoxidans type strain (5575).</title>
        <authorList>
            <person name="Spring S."/>
            <person name="Lapidus A."/>
            <person name="Schroder M."/>
            <person name="Gleim D."/>
            <person name="Sims D."/>
            <person name="Meincke L."/>
            <person name="Glavina Del Rio T."/>
            <person name="Tice H."/>
            <person name="Copeland A."/>
            <person name="Cheng J.F."/>
            <person name="Lucas S."/>
            <person name="Chen F."/>
            <person name="Nolan M."/>
            <person name="Bruce D."/>
            <person name="Goodwin L."/>
            <person name="Pitluck S."/>
            <person name="Ivanova N."/>
            <person name="Mavromatis K."/>
            <person name="Mikhailova N."/>
            <person name="Pati A."/>
            <person name="Chen A."/>
            <person name="Palaniappan K."/>
            <person name="Land M."/>
            <person name="Hauser L."/>
            <person name="Chang Y.J."/>
            <person name="Jeffries C.D."/>
            <person name="Chain P."/>
            <person name="Saunders E."/>
            <person name="Brettin T."/>
            <person name="Detter J.C."/>
            <person name="Goker M."/>
            <person name="Bristow J."/>
            <person name="Eisen J.A."/>
            <person name="Markowitz V."/>
            <person name="Hugenholtz P."/>
            <person name="Kyrpides N.C."/>
            <person name="Klenk H.P."/>
            <person name="Han C."/>
        </authorList>
    </citation>
    <scope>NUCLEOTIDE SEQUENCE [LARGE SCALE GENOMIC DNA]</scope>
    <source>
        <strain evidence="2">ATCC 49208 / DSM 771 / VKM B-1644</strain>
    </source>
</reference>
<dbReference type="CDD" id="cd06462">
    <property type="entry name" value="Peptidase_S24_S26"/>
    <property type="match status" value="1"/>
</dbReference>
<organism evidence="1 2">
    <name type="scientific">Desulfofarcimen acetoxidans (strain ATCC 49208 / DSM 771 / KCTC 5769 / VKM B-1644 / 5575)</name>
    <name type="common">Desulfotomaculum acetoxidans</name>
    <dbReference type="NCBI Taxonomy" id="485916"/>
    <lineage>
        <taxon>Bacteria</taxon>
        <taxon>Bacillati</taxon>
        <taxon>Bacillota</taxon>
        <taxon>Clostridia</taxon>
        <taxon>Eubacteriales</taxon>
        <taxon>Peptococcaceae</taxon>
        <taxon>Desulfofarcimen</taxon>
    </lineage>
</organism>
<evidence type="ECO:0008006" key="3">
    <source>
        <dbReference type="Google" id="ProtNLM"/>
    </source>
</evidence>
<evidence type="ECO:0000313" key="2">
    <source>
        <dbReference type="Proteomes" id="UP000002217"/>
    </source>
</evidence>
<dbReference type="OrthoDB" id="3191897at2"/>
<sequence>MNKIVAISELHPLMAETLQNDGKVILTITGTSMLPLLRHKKDRVCLIKPQERPLKKYDLPLFVREDGKYILHRIVKVARSGYVIAGDNQCVTEYPVRHAQVIGVVQGIWRGSRYISCGGFLYRAYSILWVSAYPLRRLYLRGKQFLHGAIRHLKYRNGDWKNEG</sequence>
<dbReference type="SUPFAM" id="SSF51306">
    <property type="entry name" value="LexA/Signal peptidase"/>
    <property type="match status" value="1"/>
</dbReference>
<keyword evidence="2" id="KW-1185">Reference proteome</keyword>
<dbReference type="EMBL" id="CP001720">
    <property type="protein sequence ID" value="ACV64456.1"/>
    <property type="molecule type" value="Genomic_DNA"/>
</dbReference>
<dbReference type="HOGENOM" id="CLU_126496_0_0_9"/>
<name>C8VWU2_DESAS</name>
<gene>
    <name evidence="1" type="ordered locus">Dtox_3748</name>
</gene>
<dbReference type="InterPro" id="IPR036286">
    <property type="entry name" value="LexA/Signal_pep-like_sf"/>
</dbReference>
<dbReference type="KEGG" id="dae:Dtox_3748"/>
<protein>
    <recommendedName>
        <fullName evidence="3">Peptidase S24/S26A/S26B/S26C domain-containing protein</fullName>
    </recommendedName>
</protein>
<dbReference type="eggNOG" id="COG0681">
    <property type="taxonomic scope" value="Bacteria"/>
</dbReference>
<proteinExistence type="predicted"/>
<dbReference type="Gene3D" id="2.10.109.10">
    <property type="entry name" value="Umud Fragment, subunit A"/>
    <property type="match status" value="1"/>
</dbReference>
<dbReference type="STRING" id="485916.Dtox_3748"/>
<dbReference type="AlphaFoldDB" id="C8VWU2"/>
<evidence type="ECO:0000313" key="1">
    <source>
        <dbReference type="EMBL" id="ACV64456.1"/>
    </source>
</evidence>
<accession>C8VWU2</accession>